<comment type="caution">
    <text evidence="2">The sequence shown here is derived from an EMBL/GenBank/DDBJ whole genome shotgun (WGS) entry which is preliminary data.</text>
</comment>
<dbReference type="EMBL" id="JAUTDP010000016">
    <property type="protein sequence ID" value="KAK3388382.1"/>
    <property type="molecule type" value="Genomic_DNA"/>
</dbReference>
<name>A0AAE0NV99_SORBR</name>
<proteinExistence type="predicted"/>
<dbReference type="InterPro" id="IPR056002">
    <property type="entry name" value="DUF7580"/>
</dbReference>
<keyword evidence="3" id="KW-1185">Reference proteome</keyword>
<protein>
    <recommendedName>
        <fullName evidence="1">DUF7580 domain-containing protein</fullName>
    </recommendedName>
</protein>
<sequence>MIENPFGPLWKEEDNPNVYHRIRQRLWRSARVFEGNVKDIHKALQELQQKLNIDANGQPLSVKEGISIKKELKRLSFALNQAVYQDLLTRIRDGVSGLARLISDNSDLEPERKKRSDWRIHRLMSFFTASVYQALCAAMSACPCPTSHLLGLQLGLSSFVSATPDDEDEHVAKRLSVKLAVPDEKIPHGKNSRQWQSIMVKPFRPARQCQVPIFQQPTAPVEPERPAKRARRTVGFSFSEKPTTKRPGLLSRYSSREVEMTSTWSSISSTQTLTMAVGTTNTELTNEDMIMDICETLRDLSILKGSSCCGHITGPASIDTCATEKYGIYALGHLRPSGELGHCSFVSLHEILTALPHSSFRFFYEDKLKLAHTLATSVLQLAGTPWLTTRSTAKDVFLIQCDGKPHFQEAFIIKQLPETSPDLMQIDSPPSQELAALQAKEGLLFLGIILIEIMLETPFDTFRKSHTSSTMESFLTDFQTANSLLGRLEMQGQNYKRAVERCLKCPFPAPKPYADGDDFRKLFYGHVVTPLEQDLNAFLQENPSSG</sequence>
<organism evidence="2 3">
    <name type="scientific">Sordaria brevicollis</name>
    <dbReference type="NCBI Taxonomy" id="83679"/>
    <lineage>
        <taxon>Eukaryota</taxon>
        <taxon>Fungi</taxon>
        <taxon>Dikarya</taxon>
        <taxon>Ascomycota</taxon>
        <taxon>Pezizomycotina</taxon>
        <taxon>Sordariomycetes</taxon>
        <taxon>Sordariomycetidae</taxon>
        <taxon>Sordariales</taxon>
        <taxon>Sordariaceae</taxon>
        <taxon>Sordaria</taxon>
    </lineage>
</organism>
<reference evidence="2" key="2">
    <citation type="submission" date="2023-07" db="EMBL/GenBank/DDBJ databases">
        <authorList>
            <consortium name="Lawrence Berkeley National Laboratory"/>
            <person name="Haridas S."/>
            <person name="Hensen N."/>
            <person name="Bonometti L."/>
            <person name="Westerberg I."/>
            <person name="Brannstrom I.O."/>
            <person name="Guillou S."/>
            <person name="Cros-Aarteil S."/>
            <person name="Calhoun S."/>
            <person name="Kuo A."/>
            <person name="Mondo S."/>
            <person name="Pangilinan J."/>
            <person name="Riley R."/>
            <person name="LaButti K."/>
            <person name="Andreopoulos B."/>
            <person name="Lipzen A."/>
            <person name="Chen C."/>
            <person name="Yanf M."/>
            <person name="Daum C."/>
            <person name="Ng V."/>
            <person name="Clum A."/>
            <person name="Steindorff A."/>
            <person name="Ohm R."/>
            <person name="Martin F."/>
            <person name="Silar P."/>
            <person name="Natvig D."/>
            <person name="Lalanne C."/>
            <person name="Gautier V."/>
            <person name="Ament-velasquez S.L."/>
            <person name="Kruys A."/>
            <person name="Hutchinson M.I."/>
            <person name="Powell A.J."/>
            <person name="Barry K."/>
            <person name="Miller A.N."/>
            <person name="Grigoriev I.V."/>
            <person name="Debuchy R."/>
            <person name="Gladieux P."/>
            <person name="Thoren M.H."/>
            <person name="Johannesson H."/>
        </authorList>
    </citation>
    <scope>NUCLEOTIDE SEQUENCE</scope>
    <source>
        <strain evidence="2">FGSC 1904</strain>
    </source>
</reference>
<feature type="domain" description="DUF7580" evidence="1">
    <location>
        <begin position="343"/>
        <end position="537"/>
    </location>
</feature>
<dbReference type="PANTHER" id="PTHR35186:SF4">
    <property type="entry name" value="PRION-INHIBITION AND PROPAGATION HELO DOMAIN-CONTAINING PROTEIN"/>
    <property type="match status" value="1"/>
</dbReference>
<dbReference type="AlphaFoldDB" id="A0AAE0NV99"/>
<reference evidence="2" key="1">
    <citation type="journal article" date="2023" name="Mol. Phylogenet. Evol.">
        <title>Genome-scale phylogeny and comparative genomics of the fungal order Sordariales.</title>
        <authorList>
            <person name="Hensen N."/>
            <person name="Bonometti L."/>
            <person name="Westerberg I."/>
            <person name="Brannstrom I.O."/>
            <person name="Guillou S."/>
            <person name="Cros-Aarteil S."/>
            <person name="Calhoun S."/>
            <person name="Haridas S."/>
            <person name="Kuo A."/>
            <person name="Mondo S."/>
            <person name="Pangilinan J."/>
            <person name="Riley R."/>
            <person name="LaButti K."/>
            <person name="Andreopoulos B."/>
            <person name="Lipzen A."/>
            <person name="Chen C."/>
            <person name="Yan M."/>
            <person name="Daum C."/>
            <person name="Ng V."/>
            <person name="Clum A."/>
            <person name="Steindorff A."/>
            <person name="Ohm R.A."/>
            <person name="Martin F."/>
            <person name="Silar P."/>
            <person name="Natvig D.O."/>
            <person name="Lalanne C."/>
            <person name="Gautier V."/>
            <person name="Ament-Velasquez S.L."/>
            <person name="Kruys A."/>
            <person name="Hutchinson M.I."/>
            <person name="Powell A.J."/>
            <person name="Barry K."/>
            <person name="Miller A.N."/>
            <person name="Grigoriev I.V."/>
            <person name="Debuchy R."/>
            <person name="Gladieux P."/>
            <person name="Hiltunen Thoren M."/>
            <person name="Johannesson H."/>
        </authorList>
    </citation>
    <scope>NUCLEOTIDE SEQUENCE</scope>
    <source>
        <strain evidence="2">FGSC 1904</strain>
    </source>
</reference>
<evidence type="ECO:0000259" key="1">
    <source>
        <dbReference type="Pfam" id="PF24476"/>
    </source>
</evidence>
<evidence type="ECO:0000313" key="3">
    <source>
        <dbReference type="Proteomes" id="UP001281003"/>
    </source>
</evidence>
<accession>A0AAE0NV99</accession>
<dbReference type="Proteomes" id="UP001281003">
    <property type="component" value="Unassembled WGS sequence"/>
</dbReference>
<gene>
    <name evidence="2" type="ORF">B0T20DRAFT_365025</name>
</gene>
<dbReference type="Pfam" id="PF24476">
    <property type="entry name" value="DUF7580"/>
    <property type="match status" value="1"/>
</dbReference>
<evidence type="ECO:0000313" key="2">
    <source>
        <dbReference type="EMBL" id="KAK3388382.1"/>
    </source>
</evidence>
<dbReference type="PANTHER" id="PTHR35186">
    <property type="entry name" value="ANK_REP_REGION DOMAIN-CONTAINING PROTEIN"/>
    <property type="match status" value="1"/>
</dbReference>